<keyword evidence="6" id="KW-0204">Cytolysis</keyword>
<protein>
    <submittedName>
        <fullName evidence="8">Hemolytic protein</fullName>
    </submittedName>
</protein>
<comment type="subcellular location">
    <subcellularLocation>
        <location evidence="1">Secreted</location>
    </subcellularLocation>
</comment>
<dbReference type="OrthoDB" id="2403611at2"/>
<accession>A0A239U7H8</accession>
<comment type="similarity">
    <text evidence="2">Belongs to the staphylococcal hemolytic protein family.</text>
</comment>
<dbReference type="RefSeq" id="WP_095105877.1">
    <property type="nucleotide sequence ID" value="NZ_BKAR01000006.1"/>
</dbReference>
<evidence type="ECO:0000256" key="6">
    <source>
        <dbReference type="ARBA" id="ARBA00022852"/>
    </source>
</evidence>
<keyword evidence="5" id="KW-0354">Hemolysis</keyword>
<keyword evidence="7" id="KW-0843">Virulence</keyword>
<dbReference type="InterPro" id="IPR008846">
    <property type="entry name" value="PSMbeta"/>
</dbReference>
<reference evidence="8 9" key="1">
    <citation type="submission" date="2019-07" db="EMBL/GenBank/DDBJ databases">
        <title>Whole genome shotgun sequence of Staphylococcus piscifermentans NBRC 109625.</title>
        <authorList>
            <person name="Hosoyama A."/>
            <person name="Uohara A."/>
            <person name="Ohji S."/>
            <person name="Ichikawa N."/>
        </authorList>
    </citation>
    <scope>NUCLEOTIDE SEQUENCE [LARGE SCALE GENOMIC DNA]</scope>
    <source>
        <strain evidence="8 9">NBRC 109625</strain>
    </source>
</reference>
<evidence type="ECO:0000256" key="4">
    <source>
        <dbReference type="ARBA" id="ARBA00022656"/>
    </source>
</evidence>
<evidence type="ECO:0000256" key="2">
    <source>
        <dbReference type="ARBA" id="ARBA00006367"/>
    </source>
</evidence>
<keyword evidence="9" id="KW-1185">Reference proteome</keyword>
<dbReference type="EMBL" id="BKAR01000006">
    <property type="protein sequence ID" value="GEP84220.1"/>
    <property type="molecule type" value="Genomic_DNA"/>
</dbReference>
<comment type="caution">
    <text evidence="8">The sequence shown here is derived from an EMBL/GenBank/DDBJ whole genome shotgun (WGS) entry which is preliminary data.</text>
</comment>
<dbReference type="Proteomes" id="UP000321736">
    <property type="component" value="Unassembled WGS sequence"/>
</dbReference>
<evidence type="ECO:0000313" key="9">
    <source>
        <dbReference type="Proteomes" id="UP000321736"/>
    </source>
</evidence>
<dbReference type="GO" id="GO:0031640">
    <property type="term" value="P:killing of cells of another organism"/>
    <property type="evidence" value="ECO:0007669"/>
    <property type="project" value="UniProtKB-KW"/>
</dbReference>
<gene>
    <name evidence="8" type="ORF">SPI02_08050</name>
</gene>
<evidence type="ECO:0000256" key="3">
    <source>
        <dbReference type="ARBA" id="ARBA00022525"/>
    </source>
</evidence>
<dbReference type="GO" id="GO:0005576">
    <property type="term" value="C:extracellular region"/>
    <property type="evidence" value="ECO:0007669"/>
    <property type="project" value="UniProtKB-SubCell"/>
</dbReference>
<evidence type="ECO:0000256" key="7">
    <source>
        <dbReference type="ARBA" id="ARBA00023026"/>
    </source>
</evidence>
<keyword evidence="4" id="KW-0800">Toxin</keyword>
<dbReference type="Pfam" id="PF05480">
    <property type="entry name" value="PSMbeta"/>
    <property type="match status" value="1"/>
</dbReference>
<dbReference type="GO" id="GO:0090729">
    <property type="term" value="F:toxin activity"/>
    <property type="evidence" value="ECO:0007669"/>
    <property type="project" value="UniProtKB-KW"/>
</dbReference>
<sequence length="44" mass="4554">MEGLFNAIKGTVESAINHDGGQLAVNIVDIVQNGIQIASKLFGA</sequence>
<evidence type="ECO:0000256" key="5">
    <source>
        <dbReference type="ARBA" id="ARBA00022735"/>
    </source>
</evidence>
<keyword evidence="3" id="KW-0964">Secreted</keyword>
<proteinExistence type="inferred from homology"/>
<organism evidence="8 9">
    <name type="scientific">Staphylococcus piscifermentans</name>
    <dbReference type="NCBI Taxonomy" id="70258"/>
    <lineage>
        <taxon>Bacteria</taxon>
        <taxon>Bacillati</taxon>
        <taxon>Bacillota</taxon>
        <taxon>Bacilli</taxon>
        <taxon>Bacillales</taxon>
        <taxon>Staphylococcaceae</taxon>
        <taxon>Staphylococcus</taxon>
    </lineage>
</organism>
<name>A0A239U7H8_9STAP</name>
<evidence type="ECO:0000313" key="8">
    <source>
        <dbReference type="EMBL" id="GEP84220.1"/>
    </source>
</evidence>
<dbReference type="AlphaFoldDB" id="A0A239U7H8"/>
<evidence type="ECO:0000256" key="1">
    <source>
        <dbReference type="ARBA" id="ARBA00004613"/>
    </source>
</evidence>